<dbReference type="Proteomes" id="UP000831607">
    <property type="component" value="Chromosome"/>
</dbReference>
<feature type="domain" description="DRBM" evidence="9">
    <location>
        <begin position="152"/>
        <end position="222"/>
    </location>
</feature>
<dbReference type="CDD" id="cd00593">
    <property type="entry name" value="RIBOc"/>
    <property type="match status" value="1"/>
</dbReference>
<evidence type="ECO:0000259" key="9">
    <source>
        <dbReference type="PROSITE" id="PS50137"/>
    </source>
</evidence>
<feature type="domain" description="RNase III" evidence="10">
    <location>
        <begin position="3"/>
        <end position="125"/>
    </location>
</feature>
<keyword evidence="8" id="KW-0699">rRNA-binding</keyword>
<dbReference type="SUPFAM" id="SSF54768">
    <property type="entry name" value="dsRNA-binding domain-like"/>
    <property type="match status" value="1"/>
</dbReference>
<protein>
    <recommendedName>
        <fullName evidence="8">Ribonuclease 3</fullName>
        <ecNumber evidence="8">3.1.26.3</ecNumber>
    </recommendedName>
    <alternativeName>
        <fullName evidence="8">Ribonuclease III</fullName>
        <shortName evidence="8">RNase III</shortName>
    </alternativeName>
</protein>
<comment type="function">
    <text evidence="8">Digests double-stranded RNA. Involved in the processing of primary rRNA transcript to yield the immediate precursors to the large and small rRNAs (23S and 16S). Processes some mRNAs, and tRNAs when they are encoded in the rRNA operon. Processes pre-crRNA and tracrRNA of type II CRISPR loci if present in the organism.</text>
</comment>
<feature type="binding site" evidence="8">
    <location>
        <position position="111"/>
    </location>
    <ligand>
        <name>Mg(2+)</name>
        <dbReference type="ChEBI" id="CHEBI:18420"/>
    </ligand>
</feature>
<keyword evidence="6 8" id="KW-0378">Hydrolase</keyword>
<keyword evidence="4 8" id="KW-0540">Nuclease</keyword>
<evidence type="ECO:0000313" key="12">
    <source>
        <dbReference type="Proteomes" id="UP000831607"/>
    </source>
</evidence>
<comment type="subunit">
    <text evidence="8">Homodimer.</text>
</comment>
<evidence type="ECO:0000256" key="8">
    <source>
        <dbReference type="HAMAP-Rule" id="MF_00104"/>
    </source>
</evidence>
<dbReference type="SMART" id="SM00535">
    <property type="entry name" value="RIBOc"/>
    <property type="match status" value="1"/>
</dbReference>
<comment type="similarity">
    <text evidence="2">Belongs to the ribonuclease III family.</text>
</comment>
<keyword evidence="7 8" id="KW-0694">RNA-binding</keyword>
<accession>A0ABY4AH17</accession>
<feature type="binding site" evidence="8">
    <location>
        <position position="38"/>
    </location>
    <ligand>
        <name>Mg(2+)</name>
        <dbReference type="ChEBI" id="CHEBI:18420"/>
    </ligand>
</feature>
<dbReference type="EC" id="3.1.26.3" evidence="8"/>
<dbReference type="SUPFAM" id="SSF69065">
    <property type="entry name" value="RNase III domain-like"/>
    <property type="match status" value="1"/>
</dbReference>
<evidence type="ECO:0000256" key="5">
    <source>
        <dbReference type="ARBA" id="ARBA00022759"/>
    </source>
</evidence>
<dbReference type="Pfam" id="PF14622">
    <property type="entry name" value="Ribonucleas_3_3"/>
    <property type="match status" value="1"/>
</dbReference>
<keyword evidence="5 8" id="KW-0255">Endonuclease</keyword>
<dbReference type="SMART" id="SM00358">
    <property type="entry name" value="DSRM"/>
    <property type="match status" value="1"/>
</dbReference>
<evidence type="ECO:0000256" key="6">
    <source>
        <dbReference type="ARBA" id="ARBA00022801"/>
    </source>
</evidence>
<evidence type="ECO:0000259" key="10">
    <source>
        <dbReference type="PROSITE" id="PS50142"/>
    </source>
</evidence>
<dbReference type="PANTHER" id="PTHR11207">
    <property type="entry name" value="RIBONUCLEASE III"/>
    <property type="match status" value="1"/>
</dbReference>
<keyword evidence="8" id="KW-0698">rRNA processing</keyword>
<dbReference type="Pfam" id="PF00035">
    <property type="entry name" value="dsrm"/>
    <property type="match status" value="1"/>
</dbReference>
<comment type="subcellular location">
    <subcellularLocation>
        <location evidence="8">Cytoplasm</location>
    </subcellularLocation>
</comment>
<evidence type="ECO:0000256" key="3">
    <source>
        <dbReference type="ARBA" id="ARBA00022664"/>
    </source>
</evidence>
<evidence type="ECO:0000256" key="7">
    <source>
        <dbReference type="ARBA" id="ARBA00022884"/>
    </source>
</evidence>
<proteinExistence type="inferred from homology"/>
<keyword evidence="3 8" id="KW-0507">mRNA processing</keyword>
<evidence type="ECO:0000256" key="1">
    <source>
        <dbReference type="ARBA" id="ARBA00000109"/>
    </source>
</evidence>
<dbReference type="HAMAP" id="MF_00104">
    <property type="entry name" value="RNase_III"/>
    <property type="match status" value="1"/>
</dbReference>
<dbReference type="Gene3D" id="3.30.160.20">
    <property type="match status" value="1"/>
</dbReference>
<dbReference type="EMBL" id="CP063982">
    <property type="protein sequence ID" value="UOD49581.1"/>
    <property type="molecule type" value="Genomic_DNA"/>
</dbReference>
<dbReference type="GO" id="GO:0004525">
    <property type="term" value="F:ribonuclease III activity"/>
    <property type="evidence" value="ECO:0007669"/>
    <property type="project" value="UniProtKB-EC"/>
</dbReference>
<dbReference type="NCBIfam" id="TIGR02191">
    <property type="entry name" value="RNaseIII"/>
    <property type="match status" value="1"/>
</dbReference>
<dbReference type="PROSITE" id="PS00517">
    <property type="entry name" value="RNASE_3_1"/>
    <property type="match status" value="1"/>
</dbReference>
<dbReference type="PROSITE" id="PS50142">
    <property type="entry name" value="RNASE_3_2"/>
    <property type="match status" value="1"/>
</dbReference>
<dbReference type="InterPro" id="IPR011907">
    <property type="entry name" value="RNase_III"/>
</dbReference>
<evidence type="ECO:0000313" key="11">
    <source>
        <dbReference type="EMBL" id="UOD49581.1"/>
    </source>
</evidence>
<feature type="active site" evidence="8">
    <location>
        <position position="42"/>
    </location>
</feature>
<dbReference type="InterPro" id="IPR036389">
    <property type="entry name" value="RNase_III_sf"/>
</dbReference>
<keyword evidence="12" id="KW-1185">Reference proteome</keyword>
<sequence length="253" mass="27166">MSAATLEAVLGYCFQNKSLLELALTHRSHSARNNERLEFLGDSVLGTSVSSLLFHRFAKLNEGDLSRVRANLVKQAALADIAQRLGLSEHLRLGEGELKSGGFRRPSILADTLEAILGAIYLDGGFEKAQAVIHQLYEPIVKSIDPQTIGKDAKTLLQEFLQAHKLALPTYTVVATHGAAHSQQFEVACDIAELDIQVQAAGASRRAAEQTAARQALEKAMAAKPAGGARKAVKRARKAAQLTLPVAVAQDAR</sequence>
<dbReference type="PROSITE" id="PS50137">
    <property type="entry name" value="DS_RBD"/>
    <property type="match status" value="1"/>
</dbReference>
<name>A0ABY4AH17_9BURK</name>
<evidence type="ECO:0000256" key="4">
    <source>
        <dbReference type="ARBA" id="ARBA00022722"/>
    </source>
</evidence>
<dbReference type="Gene3D" id="1.10.1520.10">
    <property type="entry name" value="Ribonuclease III domain"/>
    <property type="match status" value="1"/>
</dbReference>
<dbReference type="InterPro" id="IPR000999">
    <property type="entry name" value="RNase_III_dom"/>
</dbReference>
<evidence type="ECO:0000256" key="2">
    <source>
        <dbReference type="ARBA" id="ARBA00010183"/>
    </source>
</evidence>
<keyword evidence="8" id="KW-0460">Magnesium</keyword>
<gene>
    <name evidence="8 11" type="primary">rnc</name>
    <name evidence="11" type="ORF">DHf2319_08860</name>
</gene>
<feature type="active site" evidence="8">
    <location>
        <position position="114"/>
    </location>
</feature>
<dbReference type="CDD" id="cd10845">
    <property type="entry name" value="DSRM_RNAse_III_family"/>
    <property type="match status" value="1"/>
</dbReference>
<comment type="catalytic activity">
    <reaction evidence="1 8">
        <text>Endonucleolytic cleavage to 5'-phosphomonoester.</text>
        <dbReference type="EC" id="3.1.26.3"/>
    </reaction>
</comment>
<keyword evidence="8" id="KW-0963">Cytoplasm</keyword>
<dbReference type="InterPro" id="IPR014720">
    <property type="entry name" value="dsRBD_dom"/>
</dbReference>
<dbReference type="RefSeq" id="WP_243477809.1">
    <property type="nucleotide sequence ID" value="NZ_CP063982.1"/>
</dbReference>
<dbReference type="PANTHER" id="PTHR11207:SF0">
    <property type="entry name" value="RIBONUCLEASE 3"/>
    <property type="match status" value="1"/>
</dbReference>
<organism evidence="11 12">
    <name type="scientific">Orrella daihaiensis</name>
    <dbReference type="NCBI Taxonomy" id="2782176"/>
    <lineage>
        <taxon>Bacteria</taxon>
        <taxon>Pseudomonadati</taxon>
        <taxon>Pseudomonadota</taxon>
        <taxon>Betaproteobacteria</taxon>
        <taxon>Burkholderiales</taxon>
        <taxon>Alcaligenaceae</taxon>
        <taxon>Orrella</taxon>
    </lineage>
</organism>
<keyword evidence="8" id="KW-0819">tRNA processing</keyword>
<feature type="binding site" evidence="8">
    <location>
        <position position="114"/>
    </location>
    <ligand>
        <name>Mg(2+)</name>
        <dbReference type="ChEBI" id="CHEBI:18420"/>
    </ligand>
</feature>
<comment type="cofactor">
    <cofactor evidence="8">
        <name>Mg(2+)</name>
        <dbReference type="ChEBI" id="CHEBI:18420"/>
    </cofactor>
</comment>
<keyword evidence="8" id="KW-0479">Metal-binding</keyword>
<reference evidence="11 12" key="1">
    <citation type="submission" date="2020-11" db="EMBL/GenBank/DDBJ databases">
        <title>Algicoccus daihaiensis sp.nov., isolated from Daihai Lake in Inner Mongolia.</title>
        <authorList>
            <person name="Kai J."/>
        </authorList>
    </citation>
    <scope>NUCLEOTIDE SEQUENCE [LARGE SCALE GENOMIC DNA]</scope>
    <source>
        <strain evidence="12">f23</strain>
    </source>
</reference>